<dbReference type="PANTHER" id="PTHR43471">
    <property type="entry name" value="ABC TRANSPORTER PERMEASE"/>
    <property type="match status" value="1"/>
</dbReference>
<dbReference type="Proteomes" id="UP000002315">
    <property type="component" value="Chromosome"/>
</dbReference>
<name>E3GY30_METFV</name>
<dbReference type="InterPro" id="IPR013525">
    <property type="entry name" value="ABC2_TM"/>
</dbReference>
<dbReference type="GO" id="GO:0016020">
    <property type="term" value="C:membrane"/>
    <property type="evidence" value="ECO:0007669"/>
    <property type="project" value="UniProtKB-SubCell"/>
</dbReference>
<proteinExistence type="predicted"/>
<evidence type="ECO:0000313" key="8">
    <source>
        <dbReference type="Proteomes" id="UP000002315"/>
    </source>
</evidence>
<dbReference type="STRING" id="523846.Mfer_0410"/>
<feature type="transmembrane region" description="Helical" evidence="5">
    <location>
        <begin position="289"/>
        <end position="308"/>
    </location>
</feature>
<evidence type="ECO:0000256" key="2">
    <source>
        <dbReference type="ARBA" id="ARBA00022692"/>
    </source>
</evidence>
<protein>
    <submittedName>
        <fullName evidence="7">ABC-2 type transporter</fullName>
    </submittedName>
</protein>
<keyword evidence="8" id="KW-1185">Reference proteome</keyword>
<feature type="transmembrane region" description="Helical" evidence="5">
    <location>
        <begin position="223"/>
        <end position="245"/>
    </location>
</feature>
<evidence type="ECO:0000259" key="6">
    <source>
        <dbReference type="Pfam" id="PF12698"/>
    </source>
</evidence>
<evidence type="ECO:0000313" key="7">
    <source>
        <dbReference type="EMBL" id="ADP77212.1"/>
    </source>
</evidence>
<evidence type="ECO:0000256" key="1">
    <source>
        <dbReference type="ARBA" id="ARBA00004141"/>
    </source>
</evidence>
<evidence type="ECO:0000256" key="3">
    <source>
        <dbReference type="ARBA" id="ARBA00022989"/>
    </source>
</evidence>
<dbReference type="AlphaFoldDB" id="E3GY30"/>
<keyword evidence="2 5" id="KW-0812">Transmembrane</keyword>
<organism evidence="7 8">
    <name type="scientific">Methanothermus fervidus (strain ATCC 43054 / DSM 2088 / JCM 10308 / V24 S)</name>
    <dbReference type="NCBI Taxonomy" id="523846"/>
    <lineage>
        <taxon>Archaea</taxon>
        <taxon>Methanobacteriati</taxon>
        <taxon>Methanobacteriota</taxon>
        <taxon>Methanomada group</taxon>
        <taxon>Methanobacteria</taxon>
        <taxon>Methanobacteriales</taxon>
        <taxon>Methanothermaceae</taxon>
        <taxon>Methanothermus</taxon>
    </lineage>
</organism>
<feature type="domain" description="ABC-2 type transporter transmembrane" evidence="6">
    <location>
        <begin position="20"/>
        <end position="356"/>
    </location>
</feature>
<accession>E3GY30</accession>
<comment type="subcellular location">
    <subcellularLocation>
        <location evidence="1">Membrane</location>
        <topology evidence="1">Multi-pass membrane protein</topology>
    </subcellularLocation>
</comment>
<dbReference type="HOGENOM" id="CLU_728844_0_0_2"/>
<gene>
    <name evidence="7" type="ordered locus">Mfer_0410</name>
</gene>
<feature type="transmembrane region" description="Helical" evidence="5">
    <location>
        <begin position="176"/>
        <end position="202"/>
    </location>
</feature>
<keyword evidence="3 5" id="KW-1133">Transmembrane helix</keyword>
<evidence type="ECO:0000256" key="4">
    <source>
        <dbReference type="ARBA" id="ARBA00023136"/>
    </source>
</evidence>
<dbReference type="GO" id="GO:0140359">
    <property type="term" value="F:ABC-type transporter activity"/>
    <property type="evidence" value="ECO:0007669"/>
    <property type="project" value="InterPro"/>
</dbReference>
<dbReference type="Pfam" id="PF12698">
    <property type="entry name" value="ABC2_membrane_3"/>
    <property type="match status" value="1"/>
</dbReference>
<feature type="transmembrane region" description="Helical" evidence="5">
    <location>
        <begin position="338"/>
        <end position="360"/>
    </location>
</feature>
<sequence>MSVIPLIKKETKDIIFNRLYIFMVLLQIFIIVGAFLLSLAFAATTDPQVIDKIGLKDLLSVGLADSLRGSSLDNYIKSQNLNTIYYKTLEEGRKALGSKIIAFVYEKNGNINVELDYGNVFSPVVSQKINKAIEKYRVDAMLNKYNIKLKSVRLNEHYIDNNSLPFLLQSPTFVKMMYVFIIPLVLFLPYFMALDIITDTIVGEKERKTFEILLMAPLPEYKIILGKITPILLFSTVQACAWMILLQILKLPIYNQFYVITFLFICGMGLIGAGLLISMVVESTKESNTAMTLLLSLITFIFFIPLFTKVPVLSQFSDYIPTIILIKTFSNPTLKEEVIFDSIPTLIFSLLIIIISVEIFKHQKVIRL</sequence>
<dbReference type="EMBL" id="CP002278">
    <property type="protein sequence ID" value="ADP77212.1"/>
    <property type="molecule type" value="Genomic_DNA"/>
</dbReference>
<dbReference type="KEGG" id="mfv:Mfer_0410"/>
<dbReference type="OrthoDB" id="37107at2157"/>
<reference evidence="7 8" key="1">
    <citation type="journal article" date="2010" name="Stand. Genomic Sci.">
        <title>Complete genome sequence of Methanothermus fervidus type strain (V24S).</title>
        <authorList>
            <person name="Anderson I."/>
            <person name="Djao O.D."/>
            <person name="Misra M."/>
            <person name="Chertkov O."/>
            <person name="Nolan M."/>
            <person name="Lucas S."/>
            <person name="Lapidus A."/>
            <person name="Del Rio T.G."/>
            <person name="Tice H."/>
            <person name="Cheng J.F."/>
            <person name="Tapia R."/>
            <person name="Han C."/>
            <person name="Goodwin L."/>
            <person name="Pitluck S."/>
            <person name="Liolios K."/>
            <person name="Ivanova N."/>
            <person name="Mavromatis K."/>
            <person name="Mikhailova N."/>
            <person name="Pati A."/>
            <person name="Brambilla E."/>
            <person name="Chen A."/>
            <person name="Palaniappan K."/>
            <person name="Land M."/>
            <person name="Hauser L."/>
            <person name="Chang Y.J."/>
            <person name="Jeffries C.D."/>
            <person name="Sikorski J."/>
            <person name="Spring S."/>
            <person name="Rohde M."/>
            <person name="Eichinger K."/>
            <person name="Huber H."/>
            <person name="Wirth R."/>
            <person name="Goker M."/>
            <person name="Detter J.C."/>
            <person name="Woyke T."/>
            <person name="Bristow J."/>
            <person name="Eisen J.A."/>
            <person name="Markowitz V."/>
            <person name="Hugenholtz P."/>
            <person name="Klenk H.P."/>
            <person name="Kyrpides N.C."/>
        </authorList>
    </citation>
    <scope>NUCLEOTIDE SEQUENCE [LARGE SCALE GENOMIC DNA]</scope>
    <source>
        <strain evidence="8">ATCC 43054 / DSM 2088 / JCM 10308 / V24 S</strain>
    </source>
</reference>
<feature type="transmembrane region" description="Helical" evidence="5">
    <location>
        <begin position="20"/>
        <end position="43"/>
    </location>
</feature>
<evidence type="ECO:0000256" key="5">
    <source>
        <dbReference type="SAM" id="Phobius"/>
    </source>
</evidence>
<keyword evidence="4 5" id="KW-0472">Membrane</keyword>
<feature type="transmembrane region" description="Helical" evidence="5">
    <location>
        <begin position="257"/>
        <end position="277"/>
    </location>
</feature>